<organism evidence="1 2">
    <name type="scientific">Amycolatopsis coloradensis</name>
    <dbReference type="NCBI Taxonomy" id="76021"/>
    <lineage>
        <taxon>Bacteria</taxon>
        <taxon>Bacillati</taxon>
        <taxon>Actinomycetota</taxon>
        <taxon>Actinomycetes</taxon>
        <taxon>Pseudonocardiales</taxon>
        <taxon>Pseudonocardiaceae</taxon>
        <taxon>Amycolatopsis</taxon>
    </lineage>
</organism>
<evidence type="ECO:0000313" key="1">
    <source>
        <dbReference type="EMBL" id="WYW21202.1"/>
    </source>
</evidence>
<accession>A0ACD5BPQ3</accession>
<sequence>MDYVKIVQEENGFFLDPSEYLERLPRLAADLPPGAAAFATDPDHYSFVGDRCIKDLYLTSIGFSRENRQLTVTARLAWREGMPTVLTITYRQVTELNVDSGEGPVQLDETLPHERGCRHEIQLIGGSVVVVCADYAAVWAEDNAY</sequence>
<dbReference type="Proteomes" id="UP001456344">
    <property type="component" value="Chromosome"/>
</dbReference>
<protein>
    <submittedName>
        <fullName evidence="1">Uncharacterized protein</fullName>
    </submittedName>
</protein>
<dbReference type="EMBL" id="CP150484">
    <property type="protein sequence ID" value="WYW21202.1"/>
    <property type="molecule type" value="Genomic_DNA"/>
</dbReference>
<evidence type="ECO:0000313" key="2">
    <source>
        <dbReference type="Proteomes" id="UP001456344"/>
    </source>
</evidence>
<proteinExistence type="predicted"/>
<name>A0ACD5BPQ3_9PSEU</name>
<gene>
    <name evidence="1" type="ORF">LCL61_37215</name>
</gene>
<keyword evidence="2" id="KW-1185">Reference proteome</keyword>
<reference evidence="1" key="1">
    <citation type="submission" date="2023-10" db="EMBL/GenBank/DDBJ databases">
        <title>Whole genome sequencing of actinobacterial strain Amycolatopsis sp. (BCA-696) identifies the underlying plant growth-promoting genes.</title>
        <authorList>
            <person name="Gandham P."/>
            <person name="Vadla N."/>
            <person name="Saji A."/>
            <person name="Srinivas V."/>
            <person name="Ruperao P."/>
            <person name="Selvanayagam S."/>
            <person name="Saxena R.K."/>
            <person name="Rathore A."/>
            <person name="Gopalakrishnan S."/>
            <person name="Thakur V."/>
        </authorList>
    </citation>
    <scope>NUCLEOTIDE SEQUENCE</scope>
    <source>
        <strain evidence="1">BCA-696</strain>
    </source>
</reference>